<feature type="compositionally biased region" description="Basic and acidic residues" evidence="11">
    <location>
        <begin position="121"/>
        <end position="134"/>
    </location>
</feature>
<dbReference type="PROSITE" id="PS50216">
    <property type="entry name" value="DHHC"/>
    <property type="match status" value="1"/>
</dbReference>
<evidence type="ECO:0000256" key="2">
    <source>
        <dbReference type="ARBA" id="ARBA00022679"/>
    </source>
</evidence>
<evidence type="ECO:0000256" key="4">
    <source>
        <dbReference type="ARBA" id="ARBA00022989"/>
    </source>
</evidence>
<dbReference type="GO" id="GO:0005783">
    <property type="term" value="C:endoplasmic reticulum"/>
    <property type="evidence" value="ECO:0007669"/>
    <property type="project" value="TreeGrafter"/>
</dbReference>
<dbReference type="EC" id="2.3.1.225" evidence="10"/>
<dbReference type="GO" id="GO:0006612">
    <property type="term" value="P:protein targeting to membrane"/>
    <property type="evidence" value="ECO:0007669"/>
    <property type="project" value="TreeGrafter"/>
</dbReference>
<feature type="transmembrane region" description="Helical" evidence="10">
    <location>
        <begin position="266"/>
        <end position="289"/>
    </location>
</feature>
<evidence type="ECO:0000256" key="8">
    <source>
        <dbReference type="ARBA" id="ARBA00023315"/>
    </source>
</evidence>
<feature type="transmembrane region" description="Helical" evidence="10">
    <location>
        <begin position="295"/>
        <end position="313"/>
    </location>
</feature>
<evidence type="ECO:0000256" key="6">
    <source>
        <dbReference type="ARBA" id="ARBA00023139"/>
    </source>
</evidence>
<evidence type="ECO:0000256" key="3">
    <source>
        <dbReference type="ARBA" id="ARBA00022692"/>
    </source>
</evidence>
<proteinExistence type="inferred from homology"/>
<name>A0A1I7RVI0_BURXY</name>
<feature type="compositionally biased region" description="Basic and acidic residues" evidence="11">
    <location>
        <begin position="623"/>
        <end position="634"/>
    </location>
</feature>
<dbReference type="PANTHER" id="PTHR22883:SF43">
    <property type="entry name" value="PALMITOYLTRANSFERASE APP"/>
    <property type="match status" value="1"/>
</dbReference>
<protein>
    <recommendedName>
        <fullName evidence="10">Palmitoyltransferase</fullName>
        <ecNumber evidence="10">2.3.1.225</ecNumber>
    </recommendedName>
</protein>
<evidence type="ECO:0000259" key="12">
    <source>
        <dbReference type="Pfam" id="PF01529"/>
    </source>
</evidence>
<sequence length="667" mass="74965">MVYILKCFLYERLPEFPAFFKIIFSYVERNQQFASQQVNEGLSSPLSSHRYAPRRNYLFSRRLREEDISICDALLDTRSTDSSRRSNPRRSHRQKRPAKHSTASEFEATKKKLRHQPPPPLERRTLSDENRLEGDSNPTSRRKTTIAGSVALPRTNSNRFRAKTSLQTGVVMKTLDSDKLRSPSAQPTSSSAHSPAVIAPTQDHHRPTIPTVRRTLSGQVSIENGNGFYAPSVHPEMVGKQKFKAHPGKNKFCFNGRILMSEQNSAFYVTIGMIFATMTSFFIFDAIFIAERVSLALPVCAAVLFFLVMANLLKTSFTDPGIIPRATNKEVIEQERLFKIETGNPNATTPRTRMIEIFNECVVQKYCFTCRIFRPPRASHCSVCDNCVLRFDHHCPWVGNCVGLRNYRNFYLFVVLLTILDFLVGACSITHLIMLSMEHRNFVEAINATPGSVFVSLVAIISVWSVLGLSCFHTYLLASNQTTNEEVKDTFSDLLGSYCGSLYSTGNLFTNCLATLCAPEPPSLIDRRGKIEAVTVVEVQPEALRSHRHLQTILSQPTHKLGTSSSVPKLTVIPRRHSSTSVISTTSSSHHSESSINSYSSDQVHKAKDAPPELHQISIESEDEHHDVRYRDNYAIENDDETTENGNEAEVKIIGDKKTTKTGPVRT</sequence>
<evidence type="ECO:0000256" key="5">
    <source>
        <dbReference type="ARBA" id="ARBA00023136"/>
    </source>
</evidence>
<feature type="compositionally biased region" description="Low complexity" evidence="11">
    <location>
        <begin position="579"/>
        <end position="601"/>
    </location>
</feature>
<dbReference type="WBParaSite" id="BXY_0474100.1">
    <property type="protein sequence ID" value="BXY_0474100.1"/>
    <property type="gene ID" value="BXY_0474100"/>
</dbReference>
<dbReference type="AlphaFoldDB" id="A0A1I7RVI0"/>
<feature type="transmembrane region" description="Helical" evidence="10">
    <location>
        <begin position="410"/>
        <end position="433"/>
    </location>
</feature>
<evidence type="ECO:0000256" key="9">
    <source>
        <dbReference type="ARBA" id="ARBA00048048"/>
    </source>
</evidence>
<organism evidence="13 14">
    <name type="scientific">Bursaphelenchus xylophilus</name>
    <name type="common">Pinewood nematode worm</name>
    <name type="synonym">Aphelenchoides xylophilus</name>
    <dbReference type="NCBI Taxonomy" id="6326"/>
    <lineage>
        <taxon>Eukaryota</taxon>
        <taxon>Metazoa</taxon>
        <taxon>Ecdysozoa</taxon>
        <taxon>Nematoda</taxon>
        <taxon>Chromadorea</taxon>
        <taxon>Rhabditida</taxon>
        <taxon>Tylenchina</taxon>
        <taxon>Tylenchomorpha</taxon>
        <taxon>Aphelenchoidea</taxon>
        <taxon>Aphelenchoididae</taxon>
        <taxon>Bursaphelenchus</taxon>
    </lineage>
</organism>
<keyword evidence="2 10" id="KW-0808">Transferase</keyword>
<dbReference type="InterPro" id="IPR001594">
    <property type="entry name" value="Palmitoyltrfase_DHHC"/>
</dbReference>
<comment type="catalytic activity">
    <reaction evidence="9 10">
        <text>L-cysteinyl-[protein] + hexadecanoyl-CoA = S-hexadecanoyl-L-cysteinyl-[protein] + CoA</text>
        <dbReference type="Rhea" id="RHEA:36683"/>
        <dbReference type="Rhea" id="RHEA-COMP:10131"/>
        <dbReference type="Rhea" id="RHEA-COMP:11032"/>
        <dbReference type="ChEBI" id="CHEBI:29950"/>
        <dbReference type="ChEBI" id="CHEBI:57287"/>
        <dbReference type="ChEBI" id="CHEBI:57379"/>
        <dbReference type="ChEBI" id="CHEBI:74151"/>
        <dbReference type="EC" id="2.3.1.225"/>
    </reaction>
</comment>
<dbReference type="GO" id="GO:0005794">
    <property type="term" value="C:Golgi apparatus"/>
    <property type="evidence" value="ECO:0007669"/>
    <property type="project" value="TreeGrafter"/>
</dbReference>
<comment type="similarity">
    <text evidence="10">Belongs to the DHHC palmitoyltransferase family.</text>
</comment>
<evidence type="ECO:0000256" key="7">
    <source>
        <dbReference type="ARBA" id="ARBA00023288"/>
    </source>
</evidence>
<evidence type="ECO:0000256" key="10">
    <source>
        <dbReference type="RuleBase" id="RU079119"/>
    </source>
</evidence>
<feature type="region of interest" description="Disordered" evidence="11">
    <location>
        <begin position="78"/>
        <end position="208"/>
    </location>
</feature>
<keyword evidence="8 10" id="KW-0012">Acyltransferase</keyword>
<evidence type="ECO:0000313" key="14">
    <source>
        <dbReference type="WBParaSite" id="BXY_0474100.1"/>
    </source>
</evidence>
<keyword evidence="4 10" id="KW-1133">Transmembrane helix</keyword>
<keyword evidence="5 10" id="KW-0472">Membrane</keyword>
<feature type="compositionally biased region" description="Basic and acidic residues" evidence="11">
    <location>
        <begin position="649"/>
        <end position="659"/>
    </location>
</feature>
<dbReference type="Proteomes" id="UP000095284">
    <property type="component" value="Unplaced"/>
</dbReference>
<comment type="domain">
    <text evidence="10">The DHHC domain is required for palmitoyltransferase activity.</text>
</comment>
<dbReference type="GO" id="GO:0019706">
    <property type="term" value="F:protein-cysteine S-palmitoyltransferase activity"/>
    <property type="evidence" value="ECO:0007669"/>
    <property type="project" value="UniProtKB-EC"/>
</dbReference>
<feature type="region of interest" description="Disordered" evidence="11">
    <location>
        <begin position="560"/>
        <end position="667"/>
    </location>
</feature>
<feature type="compositionally biased region" description="Basic and acidic residues" evidence="11">
    <location>
        <begin position="603"/>
        <end position="612"/>
    </location>
</feature>
<keyword evidence="7" id="KW-0449">Lipoprotein</keyword>
<feature type="domain" description="Palmitoyltransferase DHHC" evidence="12">
    <location>
        <begin position="364"/>
        <end position="489"/>
    </location>
</feature>
<comment type="subcellular location">
    <subcellularLocation>
        <location evidence="1">Endomembrane system</location>
        <topology evidence="1">Multi-pass membrane protein</topology>
    </subcellularLocation>
</comment>
<dbReference type="eggNOG" id="KOG1311">
    <property type="taxonomic scope" value="Eukaryota"/>
</dbReference>
<keyword evidence="6" id="KW-0564">Palmitate</keyword>
<dbReference type="Pfam" id="PF01529">
    <property type="entry name" value="DHHC"/>
    <property type="match status" value="1"/>
</dbReference>
<dbReference type="PANTHER" id="PTHR22883">
    <property type="entry name" value="ZINC FINGER DHHC DOMAIN CONTAINING PROTEIN"/>
    <property type="match status" value="1"/>
</dbReference>
<keyword evidence="3 10" id="KW-0812">Transmembrane</keyword>
<evidence type="ECO:0000313" key="13">
    <source>
        <dbReference type="Proteomes" id="UP000095284"/>
    </source>
</evidence>
<feature type="compositionally biased region" description="Basic residues" evidence="11">
    <location>
        <begin position="86"/>
        <end position="99"/>
    </location>
</feature>
<feature type="compositionally biased region" description="Polar residues" evidence="11">
    <location>
        <begin position="183"/>
        <end position="193"/>
    </location>
</feature>
<dbReference type="InterPro" id="IPR039859">
    <property type="entry name" value="PFA4/ZDH16/20/ERF2-like"/>
</dbReference>
<evidence type="ECO:0000256" key="11">
    <source>
        <dbReference type="SAM" id="MobiDB-lite"/>
    </source>
</evidence>
<accession>A0A1I7RVI0</accession>
<feature type="compositionally biased region" description="Polar residues" evidence="11">
    <location>
        <begin position="154"/>
        <end position="168"/>
    </location>
</feature>
<reference evidence="14" key="1">
    <citation type="submission" date="2016-11" db="UniProtKB">
        <authorList>
            <consortium name="WormBaseParasite"/>
        </authorList>
    </citation>
    <scope>IDENTIFICATION</scope>
</reference>
<feature type="transmembrane region" description="Helical" evidence="10">
    <location>
        <begin position="453"/>
        <end position="478"/>
    </location>
</feature>
<evidence type="ECO:0000256" key="1">
    <source>
        <dbReference type="ARBA" id="ARBA00004127"/>
    </source>
</evidence>